<reference evidence="7 8" key="1">
    <citation type="submission" date="2017-05" db="EMBL/GenBank/DDBJ databases">
        <title>Vagococcus spp. assemblies.</title>
        <authorList>
            <person name="Gulvik C.A."/>
        </authorList>
    </citation>
    <scope>NUCLEOTIDE SEQUENCE [LARGE SCALE GENOMIC DNA]</scope>
    <source>
        <strain evidence="7 8">SS1995</strain>
    </source>
</reference>
<evidence type="ECO:0000256" key="2">
    <source>
        <dbReference type="ARBA" id="ARBA00022525"/>
    </source>
</evidence>
<dbReference type="InterPro" id="IPR019931">
    <property type="entry name" value="LPXTG_anchor"/>
</dbReference>
<dbReference type="EMBL" id="NGJS01000018">
    <property type="protein sequence ID" value="RST97336.1"/>
    <property type="molecule type" value="Genomic_DNA"/>
</dbReference>
<dbReference type="PROSITE" id="PS50847">
    <property type="entry name" value="GRAM_POS_ANCHORING"/>
    <property type="match status" value="1"/>
</dbReference>
<dbReference type="SUPFAM" id="SSF49478">
    <property type="entry name" value="Cna protein B-type domain"/>
    <property type="match status" value="1"/>
</dbReference>
<keyword evidence="8" id="KW-1185">Reference proteome</keyword>
<dbReference type="Gene3D" id="2.60.40.1140">
    <property type="entry name" value="Collagen-binding surface protein Cna, B-type domain"/>
    <property type="match status" value="1"/>
</dbReference>
<comment type="caution">
    <text evidence="7">The sequence shown here is derived from an EMBL/GenBank/DDBJ whole genome shotgun (WGS) entry which is preliminary data.</text>
</comment>
<dbReference type="Proteomes" id="UP000287857">
    <property type="component" value="Unassembled WGS sequence"/>
</dbReference>
<name>A0A429ZUM9_9ENTE</name>
<keyword evidence="4" id="KW-0572">Peptidoglycan-anchor</keyword>
<sequence length="208" mass="23091">MKEQPVAHYSSQINGTTITNTLINDEETTISGNKLWEDNQDKLKLRPDYIVVDLFQNDSKQAYQKQVVRADSNGNWTYKFSHLPKYDKEMNGYKYTVKEQSVKYYTSRIEGTTIINTISKDVVPIVPVKPLIPPKPVTPSIPVQPSRPSVTPVIPATSNGNSIVGSQSSASRLLPQTSEAHSEAVLATLLGTIVLSLSGAFIVFRRKQ</sequence>
<organism evidence="7 8">
    <name type="scientific">Vagococcus vulneris</name>
    <dbReference type="NCBI Taxonomy" id="1977869"/>
    <lineage>
        <taxon>Bacteria</taxon>
        <taxon>Bacillati</taxon>
        <taxon>Bacillota</taxon>
        <taxon>Bacilli</taxon>
        <taxon>Lactobacillales</taxon>
        <taxon>Enterococcaceae</taxon>
        <taxon>Vagococcus</taxon>
    </lineage>
</organism>
<evidence type="ECO:0000259" key="6">
    <source>
        <dbReference type="PROSITE" id="PS50847"/>
    </source>
</evidence>
<evidence type="ECO:0000256" key="3">
    <source>
        <dbReference type="ARBA" id="ARBA00022729"/>
    </source>
</evidence>
<evidence type="ECO:0000313" key="8">
    <source>
        <dbReference type="Proteomes" id="UP000287857"/>
    </source>
</evidence>
<proteinExistence type="predicted"/>
<feature type="domain" description="Gram-positive cocci surface proteins LPxTG" evidence="6">
    <location>
        <begin position="174"/>
        <end position="208"/>
    </location>
</feature>
<dbReference type="CDD" id="cd00222">
    <property type="entry name" value="CollagenBindB"/>
    <property type="match status" value="1"/>
</dbReference>
<keyword evidence="5" id="KW-0812">Transmembrane</keyword>
<feature type="transmembrane region" description="Helical" evidence="5">
    <location>
        <begin position="184"/>
        <end position="204"/>
    </location>
</feature>
<keyword evidence="3" id="KW-0732">Signal</keyword>
<gene>
    <name evidence="7" type="ORF">CBF37_09940</name>
</gene>
<dbReference type="Pfam" id="PF05738">
    <property type="entry name" value="Cna_B"/>
    <property type="match status" value="1"/>
</dbReference>
<protein>
    <recommendedName>
        <fullName evidence="6">Gram-positive cocci surface proteins LPxTG domain-containing protein</fullName>
    </recommendedName>
</protein>
<keyword evidence="5" id="KW-1133">Transmembrane helix</keyword>
<evidence type="ECO:0000256" key="4">
    <source>
        <dbReference type="ARBA" id="ARBA00023088"/>
    </source>
</evidence>
<keyword evidence="2" id="KW-0964">Secreted</keyword>
<accession>A0A429ZUM9</accession>
<evidence type="ECO:0000313" key="7">
    <source>
        <dbReference type="EMBL" id="RST97336.1"/>
    </source>
</evidence>
<keyword evidence="5" id="KW-0472">Membrane</keyword>
<keyword evidence="1" id="KW-0134">Cell wall</keyword>
<evidence type="ECO:0000256" key="5">
    <source>
        <dbReference type="SAM" id="Phobius"/>
    </source>
</evidence>
<dbReference type="InterPro" id="IPR008454">
    <property type="entry name" value="Collagen-bd_Cna-like_B-typ_dom"/>
</dbReference>
<evidence type="ECO:0000256" key="1">
    <source>
        <dbReference type="ARBA" id="ARBA00022512"/>
    </source>
</evidence>
<dbReference type="AlphaFoldDB" id="A0A429ZUM9"/>